<dbReference type="NCBIfam" id="TIGR01730">
    <property type="entry name" value="RND_mfp"/>
    <property type="match status" value="1"/>
</dbReference>
<dbReference type="PANTHER" id="PTHR30469:SF33">
    <property type="entry name" value="SLR1207 PROTEIN"/>
    <property type="match status" value="1"/>
</dbReference>
<proteinExistence type="inferred from homology"/>
<dbReference type="SUPFAM" id="SSF111369">
    <property type="entry name" value="HlyD-like secretion proteins"/>
    <property type="match status" value="1"/>
</dbReference>
<accession>A0ABW5Q729</accession>
<evidence type="ECO:0000313" key="4">
    <source>
        <dbReference type="EMBL" id="MFD2637651.1"/>
    </source>
</evidence>
<dbReference type="Gene3D" id="2.40.420.20">
    <property type="match status" value="1"/>
</dbReference>
<organism evidence="4 5">
    <name type="scientific">Piscibacillus salipiscarius</name>
    <dbReference type="NCBI Taxonomy" id="299480"/>
    <lineage>
        <taxon>Bacteria</taxon>
        <taxon>Bacillati</taxon>
        <taxon>Bacillota</taxon>
        <taxon>Bacilli</taxon>
        <taxon>Bacillales</taxon>
        <taxon>Bacillaceae</taxon>
        <taxon>Piscibacillus</taxon>
    </lineage>
</organism>
<name>A0ABW5Q729_9BACI</name>
<keyword evidence="2" id="KW-0732">Signal</keyword>
<comment type="similarity">
    <text evidence="1">Belongs to the membrane fusion protein (MFP) (TC 8.A.1) family.</text>
</comment>
<evidence type="ECO:0000313" key="5">
    <source>
        <dbReference type="Proteomes" id="UP001597452"/>
    </source>
</evidence>
<dbReference type="RefSeq" id="WP_377327161.1">
    <property type="nucleotide sequence ID" value="NZ_JBHUMZ010000009.1"/>
</dbReference>
<gene>
    <name evidence="4" type="ORF">ACFSW4_02040</name>
</gene>
<feature type="signal peptide" evidence="2">
    <location>
        <begin position="1"/>
        <end position="18"/>
    </location>
</feature>
<feature type="domain" description="Multidrug resistance protein MdtA-like barrel-sandwich hybrid" evidence="3">
    <location>
        <begin position="62"/>
        <end position="129"/>
    </location>
</feature>
<feature type="chain" id="PRO_5045458773" evidence="2">
    <location>
        <begin position="19"/>
        <end position="291"/>
    </location>
</feature>
<evidence type="ECO:0000259" key="3">
    <source>
        <dbReference type="Pfam" id="PF25917"/>
    </source>
</evidence>
<dbReference type="EMBL" id="JBHUMZ010000009">
    <property type="protein sequence ID" value="MFD2637651.1"/>
    <property type="molecule type" value="Genomic_DNA"/>
</dbReference>
<dbReference type="InterPro" id="IPR006143">
    <property type="entry name" value="RND_pump_MFP"/>
</dbReference>
<dbReference type="PROSITE" id="PS51257">
    <property type="entry name" value="PROKAR_LIPOPROTEIN"/>
    <property type="match status" value="1"/>
</dbReference>
<reference evidence="5" key="1">
    <citation type="journal article" date="2019" name="Int. J. Syst. Evol. Microbiol.">
        <title>The Global Catalogue of Microorganisms (GCM) 10K type strain sequencing project: providing services to taxonomists for standard genome sequencing and annotation.</title>
        <authorList>
            <consortium name="The Broad Institute Genomics Platform"/>
            <consortium name="The Broad Institute Genome Sequencing Center for Infectious Disease"/>
            <person name="Wu L."/>
            <person name="Ma J."/>
        </authorList>
    </citation>
    <scope>NUCLEOTIDE SEQUENCE [LARGE SCALE GENOMIC DNA]</scope>
    <source>
        <strain evidence="5">TISTR 1571</strain>
    </source>
</reference>
<evidence type="ECO:0000256" key="2">
    <source>
        <dbReference type="SAM" id="SignalP"/>
    </source>
</evidence>
<dbReference type="Pfam" id="PF25917">
    <property type="entry name" value="BSH_RND"/>
    <property type="match status" value="1"/>
</dbReference>
<dbReference type="Proteomes" id="UP001597452">
    <property type="component" value="Unassembled WGS sequence"/>
</dbReference>
<evidence type="ECO:0000256" key="1">
    <source>
        <dbReference type="ARBA" id="ARBA00009477"/>
    </source>
</evidence>
<dbReference type="Gene3D" id="2.40.30.170">
    <property type="match status" value="1"/>
</dbReference>
<dbReference type="PANTHER" id="PTHR30469">
    <property type="entry name" value="MULTIDRUG RESISTANCE PROTEIN MDTA"/>
    <property type="match status" value="1"/>
</dbReference>
<protein>
    <submittedName>
        <fullName evidence="4">Efflux RND transporter periplasmic adaptor subunit</fullName>
    </submittedName>
</protein>
<dbReference type="Gene3D" id="2.40.50.100">
    <property type="match status" value="1"/>
</dbReference>
<comment type="caution">
    <text evidence="4">The sequence shown here is derived from an EMBL/GenBank/DDBJ whole genome shotgun (WGS) entry which is preliminary data.</text>
</comment>
<dbReference type="InterPro" id="IPR058625">
    <property type="entry name" value="MdtA-like_BSH"/>
</dbReference>
<sequence length="291" mass="31482">MKRTMILMLIAIISLLVACNDEPEEEETEAVATPVEVDKVTQDDFSETRTFAARTMPSDQMPVVSQIAGEVDELHVELGDTVEEGDVLAEIVNPQYGRRDLEAPMDGQIQKLNMAEGRMVTSENPAAVVAAIDPLNLTFNVPAGEVKNFSDDDEIKFMISQLEKEGKATITNVAETAGETGTFEVQAEIDNIKQNILAGVSAEVLLEKIIAENVLIVPTEAVVDRGEDRVVFVAKEGKATQVAVEVIGMQSKQTAVKPKEEGALSEGDQIVVRGQLTLSDGQDISINEEAE</sequence>
<keyword evidence="5" id="KW-1185">Reference proteome</keyword>